<feature type="region of interest" description="Disordered" evidence="1">
    <location>
        <begin position="17"/>
        <end position="67"/>
    </location>
</feature>
<accession>A0ABR2G1M7</accession>
<dbReference type="EMBL" id="JBBPBM010000004">
    <property type="protein sequence ID" value="KAK8590143.1"/>
    <property type="molecule type" value="Genomic_DNA"/>
</dbReference>
<organism evidence="2 3">
    <name type="scientific">Hibiscus sabdariffa</name>
    <name type="common">roselle</name>
    <dbReference type="NCBI Taxonomy" id="183260"/>
    <lineage>
        <taxon>Eukaryota</taxon>
        <taxon>Viridiplantae</taxon>
        <taxon>Streptophyta</taxon>
        <taxon>Embryophyta</taxon>
        <taxon>Tracheophyta</taxon>
        <taxon>Spermatophyta</taxon>
        <taxon>Magnoliopsida</taxon>
        <taxon>eudicotyledons</taxon>
        <taxon>Gunneridae</taxon>
        <taxon>Pentapetalae</taxon>
        <taxon>rosids</taxon>
        <taxon>malvids</taxon>
        <taxon>Malvales</taxon>
        <taxon>Malvaceae</taxon>
        <taxon>Malvoideae</taxon>
        <taxon>Hibiscus</taxon>
    </lineage>
</organism>
<name>A0ABR2G1M7_9ROSI</name>
<evidence type="ECO:0000256" key="1">
    <source>
        <dbReference type="SAM" id="MobiDB-lite"/>
    </source>
</evidence>
<sequence length="67" mass="7455">MKHRLVYATLSLPCQPPSISMDCDTNEPQLKSESYPPSYKDKVIGTSSSSPADDLYPLDDDNVHVEK</sequence>
<gene>
    <name evidence="2" type="ORF">V6N12_024526</name>
</gene>
<dbReference type="Proteomes" id="UP001472677">
    <property type="component" value="Unassembled WGS sequence"/>
</dbReference>
<evidence type="ECO:0000313" key="2">
    <source>
        <dbReference type="EMBL" id="KAK8590143.1"/>
    </source>
</evidence>
<comment type="caution">
    <text evidence="2">The sequence shown here is derived from an EMBL/GenBank/DDBJ whole genome shotgun (WGS) entry which is preliminary data.</text>
</comment>
<evidence type="ECO:0000313" key="3">
    <source>
        <dbReference type="Proteomes" id="UP001472677"/>
    </source>
</evidence>
<protein>
    <submittedName>
        <fullName evidence="2">Uncharacterized protein</fullName>
    </submittedName>
</protein>
<keyword evidence="3" id="KW-1185">Reference proteome</keyword>
<proteinExistence type="predicted"/>
<reference evidence="2 3" key="1">
    <citation type="journal article" date="2024" name="G3 (Bethesda)">
        <title>Genome assembly of Hibiscus sabdariffa L. provides insights into metabolisms of medicinal natural products.</title>
        <authorList>
            <person name="Kim T."/>
        </authorList>
    </citation>
    <scope>NUCLEOTIDE SEQUENCE [LARGE SCALE GENOMIC DNA]</scope>
    <source>
        <strain evidence="2">TK-2024</strain>
        <tissue evidence="2">Old leaves</tissue>
    </source>
</reference>